<dbReference type="SUPFAM" id="SSF53167">
    <property type="entry name" value="Purine and uridine phosphorylases"/>
    <property type="match status" value="1"/>
</dbReference>
<dbReference type="GO" id="GO:0005829">
    <property type="term" value="C:cytosol"/>
    <property type="evidence" value="ECO:0007669"/>
    <property type="project" value="TreeGrafter"/>
</dbReference>
<proteinExistence type="inferred from homology"/>
<dbReference type="GO" id="GO:0019509">
    <property type="term" value="P:L-methionine salvage from methylthioadenosine"/>
    <property type="evidence" value="ECO:0007669"/>
    <property type="project" value="TreeGrafter"/>
</dbReference>
<evidence type="ECO:0000313" key="6">
    <source>
        <dbReference type="Proteomes" id="UP000294887"/>
    </source>
</evidence>
<dbReference type="GO" id="GO:0006166">
    <property type="term" value="P:purine ribonucleoside salvage"/>
    <property type="evidence" value="ECO:0007669"/>
    <property type="project" value="UniProtKB-UniRule"/>
</dbReference>
<comment type="catalytic activity">
    <reaction evidence="3">
        <text>a purine D-ribonucleoside + phosphate = a purine nucleobase + alpha-D-ribose 1-phosphate</text>
        <dbReference type="Rhea" id="RHEA:19805"/>
        <dbReference type="ChEBI" id="CHEBI:26386"/>
        <dbReference type="ChEBI" id="CHEBI:43474"/>
        <dbReference type="ChEBI" id="CHEBI:57720"/>
        <dbReference type="ChEBI" id="CHEBI:142355"/>
        <dbReference type="EC" id="2.4.2.1"/>
    </reaction>
</comment>
<organism evidence="5 6">
    <name type="scientific">Cocleimonas flava</name>
    <dbReference type="NCBI Taxonomy" id="634765"/>
    <lineage>
        <taxon>Bacteria</taxon>
        <taxon>Pseudomonadati</taxon>
        <taxon>Pseudomonadota</taxon>
        <taxon>Gammaproteobacteria</taxon>
        <taxon>Thiotrichales</taxon>
        <taxon>Thiotrichaceae</taxon>
        <taxon>Cocleimonas</taxon>
    </lineage>
</organism>
<sequence length="282" mass="30860">MLGVIGGSGLYDLKGLNIINEHEVKTPFGAPSAPILEGEFSDQKILFLSRHGKGHQFLPHEVNYRANIFALKKLGATKVFGVSAAGSLREEIKPGDLAMPSQYFDHTRGQRDYTFFGNGIAGHVSTAHPVCPALSGDIESAAKRLKLDIHTGKSYGCVEGPRLGTQSESFFLRDQAKCDLVGMTNVPEVFLAREAQMAYSTVCLVTDYDCWMEDPSQHVSVEKFFEVYGGALNKAQDLLAELLKSPLTETPDSIRNSLAASILTPDEAISEEQMHWLNVLRG</sequence>
<comment type="pathway">
    <text evidence="3">Purine metabolism; purine nucleoside salvage.</text>
</comment>
<dbReference type="PANTHER" id="PTHR42679:SF2">
    <property type="entry name" value="S-METHYL-5'-THIOADENOSINE PHOSPHORYLASE"/>
    <property type="match status" value="1"/>
</dbReference>
<feature type="binding site" evidence="3">
    <location>
        <position position="8"/>
    </location>
    <ligand>
        <name>phosphate</name>
        <dbReference type="ChEBI" id="CHEBI:43474"/>
    </ligand>
</feature>
<feature type="binding site" evidence="3">
    <location>
        <begin position="50"/>
        <end position="51"/>
    </location>
    <ligand>
        <name>phosphate</name>
        <dbReference type="ChEBI" id="CHEBI:43474"/>
    </ligand>
</feature>
<comment type="similarity">
    <text evidence="3">Belongs to the PNP/MTAP phosphorylase family. MTAP subfamily.</text>
</comment>
<keyword evidence="6" id="KW-1185">Reference proteome</keyword>
<evidence type="ECO:0000313" key="5">
    <source>
        <dbReference type="EMBL" id="TCJ82713.1"/>
    </source>
</evidence>
<name>A0A4R1EP09_9GAMM</name>
<dbReference type="InterPro" id="IPR018099">
    <property type="entry name" value="Purine_phosphorylase-2_CS"/>
</dbReference>
<feature type="binding site" evidence="3">
    <location>
        <begin position="207"/>
        <end position="209"/>
    </location>
    <ligand>
        <name>substrate</name>
    </ligand>
</feature>
<dbReference type="EMBL" id="SMFQ01000005">
    <property type="protein sequence ID" value="TCJ82713.1"/>
    <property type="molecule type" value="Genomic_DNA"/>
</dbReference>
<dbReference type="Proteomes" id="UP000294887">
    <property type="component" value="Unassembled WGS sequence"/>
</dbReference>
<evidence type="ECO:0000256" key="3">
    <source>
        <dbReference type="HAMAP-Rule" id="MF_01963"/>
    </source>
</evidence>
<dbReference type="PROSITE" id="PS01240">
    <property type="entry name" value="PNP_MTAP_2"/>
    <property type="match status" value="1"/>
</dbReference>
<keyword evidence="2 3" id="KW-0808">Transferase</keyword>
<dbReference type="AlphaFoldDB" id="A0A4R1EP09"/>
<comment type="caution">
    <text evidence="5">The sequence shown here is derived from an EMBL/GenBank/DDBJ whole genome shotgun (WGS) entry which is preliminary data.</text>
</comment>
<comment type="subunit">
    <text evidence="3">Homohexamer. Dimer of a homotrimer.</text>
</comment>
<feature type="binding site" evidence="3">
    <location>
        <position position="184"/>
    </location>
    <ligand>
        <name>phosphate</name>
        <dbReference type="ChEBI" id="CHEBI:43474"/>
    </ligand>
</feature>
<dbReference type="HAMAP" id="MF_01963">
    <property type="entry name" value="MTAP"/>
    <property type="match status" value="1"/>
</dbReference>
<dbReference type="InterPro" id="IPR010044">
    <property type="entry name" value="MTAP"/>
</dbReference>
<dbReference type="RefSeq" id="WP_131907221.1">
    <property type="nucleotide sequence ID" value="NZ_BAAAFU010000007.1"/>
</dbReference>
<evidence type="ECO:0000256" key="2">
    <source>
        <dbReference type="ARBA" id="ARBA00022679"/>
    </source>
</evidence>
<evidence type="ECO:0000256" key="1">
    <source>
        <dbReference type="ARBA" id="ARBA00022676"/>
    </source>
</evidence>
<protein>
    <recommendedName>
        <fullName evidence="3">Purine nucleoside phosphorylase</fullName>
        <shortName evidence="3">PNP</shortName>
        <ecNumber evidence="3">2.4.2.1</ecNumber>
    </recommendedName>
</protein>
<reference evidence="5 6" key="1">
    <citation type="submission" date="2019-03" db="EMBL/GenBank/DDBJ databases">
        <title>Genomic Encyclopedia of Type Strains, Phase IV (KMG-IV): sequencing the most valuable type-strain genomes for metagenomic binning, comparative biology and taxonomic classification.</title>
        <authorList>
            <person name="Goeker M."/>
        </authorList>
    </citation>
    <scope>NUCLEOTIDE SEQUENCE [LARGE SCALE GENOMIC DNA]</scope>
    <source>
        <strain evidence="5 6">DSM 24830</strain>
    </source>
</reference>
<feature type="binding site" evidence="3">
    <location>
        <position position="183"/>
    </location>
    <ligand>
        <name>substrate</name>
    </ligand>
</feature>
<gene>
    <name evidence="5" type="ORF">EV695_3445</name>
</gene>
<dbReference type="Gene3D" id="3.40.50.1580">
    <property type="entry name" value="Nucleoside phosphorylase domain"/>
    <property type="match status" value="1"/>
</dbReference>
<comment type="miscellaneous">
    <text evidence="3">Although this enzyme belongs to the family of MTA phosphorylases based on sequence homology, it lacks several conserved amino acids in the substrate binding pocket that confer specificity towards MTA.</text>
</comment>
<feature type="site" description="Important for substrate specificity" evidence="3">
    <location>
        <position position="221"/>
    </location>
</feature>
<dbReference type="InterPro" id="IPR000845">
    <property type="entry name" value="Nucleoside_phosphorylase_d"/>
</dbReference>
<evidence type="ECO:0000259" key="4">
    <source>
        <dbReference type="Pfam" id="PF01048"/>
    </source>
</evidence>
<comment type="function">
    <text evidence="3">Purine nucleoside phosphorylase involved in purine salvage.</text>
</comment>
<keyword evidence="1 3" id="KW-0328">Glycosyltransferase</keyword>
<dbReference type="Pfam" id="PF01048">
    <property type="entry name" value="PNP_UDP_1"/>
    <property type="match status" value="1"/>
</dbReference>
<dbReference type="EC" id="2.4.2.1" evidence="3"/>
<feature type="binding site" evidence="3">
    <location>
        <begin position="83"/>
        <end position="84"/>
    </location>
    <ligand>
        <name>phosphate</name>
        <dbReference type="ChEBI" id="CHEBI:43474"/>
    </ligand>
</feature>
<dbReference type="PANTHER" id="PTHR42679">
    <property type="entry name" value="S-METHYL-5'-THIOADENOSINE PHOSPHORYLASE"/>
    <property type="match status" value="1"/>
</dbReference>
<keyword evidence="3" id="KW-0660">Purine salvage</keyword>
<dbReference type="GO" id="GO:0017061">
    <property type="term" value="F:S-methyl-5-thioadenosine phosphorylase activity"/>
    <property type="evidence" value="ECO:0007669"/>
    <property type="project" value="InterPro"/>
</dbReference>
<dbReference type="InterPro" id="IPR035994">
    <property type="entry name" value="Nucleoside_phosphorylase_sf"/>
</dbReference>
<dbReference type="UniPathway" id="UPA00606"/>
<dbReference type="CDD" id="cd09010">
    <property type="entry name" value="MTAP_SsMTAPII_like_MTIP"/>
    <property type="match status" value="1"/>
</dbReference>
<accession>A0A4R1EP09</accession>
<comment type="caution">
    <text evidence="3">Lacks conserved residue(s) required for the propagation of feature annotation.</text>
</comment>
<dbReference type="OrthoDB" id="1523230at2"/>
<feature type="domain" description="Nucleoside phosphorylase" evidence="4">
    <location>
        <begin position="2"/>
        <end position="243"/>
    </location>
</feature>